<evidence type="ECO:0000256" key="5">
    <source>
        <dbReference type="SAM" id="Phobius"/>
    </source>
</evidence>
<keyword evidence="3" id="KW-0808">Transferase</keyword>
<organism evidence="6 7">
    <name type="scientific">Spirilliplanes yamanashiensis</name>
    <dbReference type="NCBI Taxonomy" id="42233"/>
    <lineage>
        <taxon>Bacteria</taxon>
        <taxon>Bacillati</taxon>
        <taxon>Actinomycetota</taxon>
        <taxon>Actinomycetes</taxon>
        <taxon>Micromonosporales</taxon>
        <taxon>Micromonosporaceae</taxon>
        <taxon>Spirilliplanes</taxon>
    </lineage>
</organism>
<feature type="region of interest" description="Disordered" evidence="4">
    <location>
        <begin position="461"/>
        <end position="484"/>
    </location>
</feature>
<evidence type="ECO:0000313" key="7">
    <source>
        <dbReference type="Proteomes" id="UP000652013"/>
    </source>
</evidence>
<evidence type="ECO:0000313" key="6">
    <source>
        <dbReference type="EMBL" id="GIJ03959.1"/>
    </source>
</evidence>
<protein>
    <recommendedName>
        <fullName evidence="8">Glycosyltransferase</fullName>
    </recommendedName>
</protein>
<evidence type="ECO:0000256" key="3">
    <source>
        <dbReference type="ARBA" id="ARBA00022679"/>
    </source>
</evidence>
<feature type="transmembrane region" description="Helical" evidence="5">
    <location>
        <begin position="14"/>
        <end position="43"/>
    </location>
</feature>
<dbReference type="CDD" id="cd06423">
    <property type="entry name" value="CESA_like"/>
    <property type="match status" value="1"/>
</dbReference>
<name>A0A8J4DK43_9ACTN</name>
<feature type="transmembrane region" description="Helical" evidence="5">
    <location>
        <begin position="345"/>
        <end position="373"/>
    </location>
</feature>
<evidence type="ECO:0000256" key="4">
    <source>
        <dbReference type="SAM" id="MobiDB-lite"/>
    </source>
</evidence>
<comment type="similarity">
    <text evidence="1">Belongs to the glycosyltransferase 2 family.</text>
</comment>
<evidence type="ECO:0000256" key="1">
    <source>
        <dbReference type="ARBA" id="ARBA00006739"/>
    </source>
</evidence>
<evidence type="ECO:0000256" key="2">
    <source>
        <dbReference type="ARBA" id="ARBA00022676"/>
    </source>
</evidence>
<proteinExistence type="inferred from homology"/>
<accession>A0A8J4DK43</accession>
<dbReference type="SUPFAM" id="SSF53448">
    <property type="entry name" value="Nucleotide-diphospho-sugar transferases"/>
    <property type="match status" value="1"/>
</dbReference>
<dbReference type="AlphaFoldDB" id="A0A8J4DK43"/>
<dbReference type="GO" id="GO:0016757">
    <property type="term" value="F:glycosyltransferase activity"/>
    <property type="evidence" value="ECO:0007669"/>
    <property type="project" value="UniProtKB-KW"/>
</dbReference>
<keyword evidence="7" id="KW-1185">Reference proteome</keyword>
<dbReference type="PANTHER" id="PTHR43630:SF1">
    <property type="entry name" value="POLY-BETA-1,6-N-ACETYL-D-GLUCOSAMINE SYNTHASE"/>
    <property type="match status" value="1"/>
</dbReference>
<keyword evidence="5" id="KW-0472">Membrane</keyword>
<dbReference type="PANTHER" id="PTHR43630">
    <property type="entry name" value="POLY-BETA-1,6-N-ACETYL-D-GLUCOSAMINE SYNTHASE"/>
    <property type="match status" value="1"/>
</dbReference>
<keyword evidence="5" id="KW-1133">Transmembrane helix</keyword>
<dbReference type="Pfam" id="PF13641">
    <property type="entry name" value="Glyco_tranf_2_3"/>
    <property type="match status" value="1"/>
</dbReference>
<sequence length="484" mass="53769">MPALSSGNRLVRRIVYGCAGVGIVAVWPSWLTLFAAFSTFMLVTSALELRWRIFGWRTPQARAEMAFPAAVARDRARRSFSLIVPALDEPHVIGDTIRTLVRQTHPRVQVVVSLVEGDEATVRQARLAAAGSPRVELVVRRYAERSKPMQLNAALGVCTGDYVGVFDAEDDVAVDLLLHVEALIDETGADVIQGGVQLVNLDLRPPPGASVWRRLVTRLRGWYCVHNAMEYFFWFSSRMFYQVRQGFVPLGGNTVFVRRELLTELDGWPLNLTEDCALGVALSVDHDVTVVAAYEPRLATREETPARLFGPGSLDRQRRRWTQGFLSVLLQGSWRRLPGVRQRLMALYILAMPFIQAVNGVMLPACVAAAILLNAPVGWVLWMFTPFIPIAITTSLQLVGLREFAGQYGRTAAPRHYVSLVLGAFPYQLVLAWSAVMGLRRHLAGQAGWLKTSHDGLHRRTPARRRVPMVRPEPVPAGRPGAAE</sequence>
<evidence type="ECO:0008006" key="8">
    <source>
        <dbReference type="Google" id="ProtNLM"/>
    </source>
</evidence>
<dbReference type="InterPro" id="IPR029044">
    <property type="entry name" value="Nucleotide-diphossugar_trans"/>
</dbReference>
<comment type="caution">
    <text evidence="6">The sequence shown here is derived from an EMBL/GenBank/DDBJ whole genome shotgun (WGS) entry which is preliminary data.</text>
</comment>
<dbReference type="EMBL" id="BOOY01000025">
    <property type="protein sequence ID" value="GIJ03959.1"/>
    <property type="molecule type" value="Genomic_DNA"/>
</dbReference>
<dbReference type="Gene3D" id="3.90.550.10">
    <property type="entry name" value="Spore Coat Polysaccharide Biosynthesis Protein SpsA, Chain A"/>
    <property type="match status" value="1"/>
</dbReference>
<keyword evidence="2" id="KW-0328">Glycosyltransferase</keyword>
<feature type="transmembrane region" description="Helical" evidence="5">
    <location>
        <begin position="379"/>
        <end position="405"/>
    </location>
</feature>
<feature type="transmembrane region" description="Helical" evidence="5">
    <location>
        <begin position="417"/>
        <end position="436"/>
    </location>
</feature>
<gene>
    <name evidence="6" type="ORF">Sya03_33110</name>
</gene>
<keyword evidence="5" id="KW-0812">Transmembrane</keyword>
<reference evidence="6" key="1">
    <citation type="submission" date="2021-01" db="EMBL/GenBank/DDBJ databases">
        <title>Whole genome shotgun sequence of Spirilliplanes yamanashiensis NBRC 15828.</title>
        <authorList>
            <person name="Komaki H."/>
            <person name="Tamura T."/>
        </authorList>
    </citation>
    <scope>NUCLEOTIDE SEQUENCE</scope>
    <source>
        <strain evidence="6">NBRC 15828</strain>
    </source>
</reference>
<dbReference type="Proteomes" id="UP000652013">
    <property type="component" value="Unassembled WGS sequence"/>
</dbReference>